<dbReference type="Proteomes" id="UP000324748">
    <property type="component" value="Unassembled WGS sequence"/>
</dbReference>
<evidence type="ECO:0000256" key="1">
    <source>
        <dbReference type="SAM" id="SignalP"/>
    </source>
</evidence>
<name>A0A5B0M9M1_PUCGR</name>
<dbReference type="AlphaFoldDB" id="A0A5B0M9M1"/>
<feature type="chain" id="PRO_5036137192" evidence="1">
    <location>
        <begin position="21"/>
        <end position="176"/>
    </location>
</feature>
<dbReference type="OrthoDB" id="10304377at2759"/>
<dbReference type="EMBL" id="VDEP01000075">
    <property type="protein sequence ID" value="KAA1132889.1"/>
    <property type="molecule type" value="Genomic_DNA"/>
</dbReference>
<keyword evidence="4" id="KW-1185">Reference proteome</keyword>
<keyword evidence="1" id="KW-0732">Signal</keyword>
<feature type="signal peptide" evidence="1">
    <location>
        <begin position="1"/>
        <end position="20"/>
    </location>
</feature>
<reference evidence="4 5" key="1">
    <citation type="submission" date="2019-05" db="EMBL/GenBank/DDBJ databases">
        <title>Emergence of the Ug99 lineage of the wheat stem rust pathogen through somatic hybridization.</title>
        <authorList>
            <person name="Li F."/>
            <person name="Upadhyaya N.M."/>
            <person name="Sperschneider J."/>
            <person name="Matny O."/>
            <person name="Nguyen-Phuc H."/>
            <person name="Mago R."/>
            <person name="Raley C."/>
            <person name="Miller M.E."/>
            <person name="Silverstein K.A.T."/>
            <person name="Henningsen E."/>
            <person name="Hirsch C.D."/>
            <person name="Visser B."/>
            <person name="Pretorius Z.A."/>
            <person name="Steffenson B.J."/>
            <person name="Schwessinger B."/>
            <person name="Dodds P.N."/>
            <person name="Figueroa M."/>
        </authorList>
    </citation>
    <scope>NUCLEOTIDE SEQUENCE [LARGE SCALE GENOMIC DNA]</scope>
    <source>
        <strain evidence="2">21-0</strain>
        <strain evidence="3 5">Ug99</strain>
    </source>
</reference>
<evidence type="ECO:0000313" key="5">
    <source>
        <dbReference type="Proteomes" id="UP000325313"/>
    </source>
</evidence>
<dbReference type="EMBL" id="VSWC01000158">
    <property type="protein sequence ID" value="KAA1073301.1"/>
    <property type="molecule type" value="Genomic_DNA"/>
</dbReference>
<accession>A0A5B0M9M1</accession>
<organism evidence="2 4">
    <name type="scientific">Puccinia graminis f. sp. tritici</name>
    <dbReference type="NCBI Taxonomy" id="56615"/>
    <lineage>
        <taxon>Eukaryota</taxon>
        <taxon>Fungi</taxon>
        <taxon>Dikarya</taxon>
        <taxon>Basidiomycota</taxon>
        <taxon>Pucciniomycotina</taxon>
        <taxon>Pucciniomycetes</taxon>
        <taxon>Pucciniales</taxon>
        <taxon>Pucciniaceae</taxon>
        <taxon>Puccinia</taxon>
    </lineage>
</organism>
<comment type="caution">
    <text evidence="2">The sequence shown here is derived from an EMBL/GenBank/DDBJ whole genome shotgun (WGS) entry which is preliminary data.</text>
</comment>
<evidence type="ECO:0000313" key="2">
    <source>
        <dbReference type="EMBL" id="KAA1073301.1"/>
    </source>
</evidence>
<sequence length="176" mass="20117">MLLNKIIVTFPLLIHYSALAHPLKPSNHLVKRGEFHDFNVFSPHPRPVQLGGVDNPKLELENHGILKITDFDSMGDFEKVEAYLQGLHINKHQQNPIITFPSDSEEVTSIKDGSRTTNTAFYASKNDPMDIFISELTPNELRHHHSKTEIGLKQHPDYMNVEYPPENWIASDPLKM</sequence>
<evidence type="ECO:0000313" key="4">
    <source>
        <dbReference type="Proteomes" id="UP000324748"/>
    </source>
</evidence>
<evidence type="ECO:0000313" key="3">
    <source>
        <dbReference type="EMBL" id="KAA1132889.1"/>
    </source>
</evidence>
<gene>
    <name evidence="2" type="ORF">PGT21_007862</name>
    <name evidence="3" type="ORF">PGTUg99_019428</name>
</gene>
<dbReference type="Proteomes" id="UP000325313">
    <property type="component" value="Unassembled WGS sequence"/>
</dbReference>
<protein>
    <submittedName>
        <fullName evidence="2">Uncharacterized protein</fullName>
    </submittedName>
</protein>
<proteinExistence type="predicted"/>